<evidence type="ECO:0000313" key="2">
    <source>
        <dbReference type="Proteomes" id="UP000703893"/>
    </source>
</evidence>
<proteinExistence type="predicted"/>
<dbReference type="EMBL" id="VGJX01000361">
    <property type="protein sequence ID" value="MBM3274877.1"/>
    <property type="molecule type" value="Genomic_DNA"/>
</dbReference>
<dbReference type="Proteomes" id="UP000703893">
    <property type="component" value="Unassembled WGS sequence"/>
</dbReference>
<evidence type="ECO:0000313" key="1">
    <source>
        <dbReference type="EMBL" id="MBM3274877.1"/>
    </source>
</evidence>
<accession>A0A938BJ12</accession>
<name>A0A938BJ12_9BACT</name>
<protein>
    <submittedName>
        <fullName evidence="1">Uncharacterized protein</fullName>
    </submittedName>
</protein>
<dbReference type="AlphaFoldDB" id="A0A938BJ12"/>
<reference evidence="1 2" key="1">
    <citation type="submission" date="2019-03" db="EMBL/GenBank/DDBJ databases">
        <title>Lake Tanganyika Metagenome-Assembled Genomes (MAGs).</title>
        <authorList>
            <person name="Tran P."/>
        </authorList>
    </citation>
    <scope>NUCLEOTIDE SEQUENCE [LARGE SCALE GENOMIC DNA]</scope>
    <source>
        <strain evidence="1">K_DeepCast_65m_m2_236</strain>
    </source>
</reference>
<gene>
    <name evidence="1" type="ORF">FJZ00_06975</name>
</gene>
<organism evidence="1 2">
    <name type="scientific">Candidatus Tanganyikabacteria bacterium</name>
    <dbReference type="NCBI Taxonomy" id="2961651"/>
    <lineage>
        <taxon>Bacteria</taxon>
        <taxon>Bacillati</taxon>
        <taxon>Candidatus Sericytochromatia</taxon>
        <taxon>Candidatus Tanganyikabacteria</taxon>
    </lineage>
</organism>
<comment type="caution">
    <text evidence="1">The sequence shown here is derived from an EMBL/GenBank/DDBJ whole genome shotgun (WGS) entry which is preliminary data.</text>
</comment>
<sequence>MQSYWVSVSYDSEMVLSNCFTVGSREEAVSKMMQYLELEFNMPKGTPVRVNHHY</sequence>